<keyword evidence="1" id="KW-0812">Transmembrane</keyword>
<organism evidence="2 3">
    <name type="scientific">Chryseolinea serpens</name>
    <dbReference type="NCBI Taxonomy" id="947013"/>
    <lineage>
        <taxon>Bacteria</taxon>
        <taxon>Pseudomonadati</taxon>
        <taxon>Bacteroidota</taxon>
        <taxon>Cytophagia</taxon>
        <taxon>Cytophagales</taxon>
        <taxon>Fulvivirgaceae</taxon>
        <taxon>Chryseolinea</taxon>
    </lineage>
</organism>
<accession>A0A1M5M047</accession>
<dbReference type="AlphaFoldDB" id="A0A1M5M047"/>
<dbReference type="Proteomes" id="UP000184212">
    <property type="component" value="Unassembled WGS sequence"/>
</dbReference>
<dbReference type="RefSeq" id="WP_143164802.1">
    <property type="nucleotide sequence ID" value="NZ_FQWQ01000001.1"/>
</dbReference>
<dbReference type="OrthoDB" id="982249at2"/>
<name>A0A1M5M047_9BACT</name>
<feature type="transmembrane region" description="Helical" evidence="1">
    <location>
        <begin position="6"/>
        <end position="25"/>
    </location>
</feature>
<keyword evidence="1" id="KW-1133">Transmembrane helix</keyword>
<reference evidence="2 3" key="1">
    <citation type="submission" date="2016-11" db="EMBL/GenBank/DDBJ databases">
        <authorList>
            <person name="Jaros S."/>
            <person name="Januszkiewicz K."/>
            <person name="Wedrychowicz H."/>
        </authorList>
    </citation>
    <scope>NUCLEOTIDE SEQUENCE [LARGE SCALE GENOMIC DNA]</scope>
    <source>
        <strain evidence="2 3">DSM 24574</strain>
    </source>
</reference>
<keyword evidence="3" id="KW-1185">Reference proteome</keyword>
<sequence>MKKVWIGIVIGFLFSLVGYYSLTLFSSREWLSNDFAQVIIKNESGRTLKKIMLQHREGTLEAREVRDHAELRFIFENQGENSYELLATFDNDSTLTADGPYFELGYRSVVTVSDSAIAIKDNWGNK</sequence>
<keyword evidence="1" id="KW-0472">Membrane</keyword>
<dbReference type="STRING" id="947013.SAMN04488109_1494"/>
<dbReference type="EMBL" id="FQWQ01000001">
    <property type="protein sequence ID" value="SHG70724.1"/>
    <property type="molecule type" value="Genomic_DNA"/>
</dbReference>
<gene>
    <name evidence="2" type="ORF">SAMN04488109_1494</name>
</gene>
<evidence type="ECO:0000313" key="2">
    <source>
        <dbReference type="EMBL" id="SHG70724.1"/>
    </source>
</evidence>
<evidence type="ECO:0000313" key="3">
    <source>
        <dbReference type="Proteomes" id="UP000184212"/>
    </source>
</evidence>
<evidence type="ECO:0000256" key="1">
    <source>
        <dbReference type="SAM" id="Phobius"/>
    </source>
</evidence>
<protein>
    <submittedName>
        <fullName evidence="2">Uncharacterized protein</fullName>
    </submittedName>
</protein>
<proteinExistence type="predicted"/>